<organism evidence="1">
    <name type="scientific">marine sediment metagenome</name>
    <dbReference type="NCBI Taxonomy" id="412755"/>
    <lineage>
        <taxon>unclassified sequences</taxon>
        <taxon>metagenomes</taxon>
        <taxon>ecological metagenomes</taxon>
    </lineage>
</organism>
<evidence type="ECO:0000313" key="1">
    <source>
        <dbReference type="EMBL" id="KKK51169.1"/>
    </source>
</evidence>
<reference evidence="1" key="1">
    <citation type="journal article" date="2015" name="Nature">
        <title>Complex archaea that bridge the gap between prokaryotes and eukaryotes.</title>
        <authorList>
            <person name="Spang A."/>
            <person name="Saw J.H."/>
            <person name="Jorgensen S.L."/>
            <person name="Zaremba-Niedzwiedzka K."/>
            <person name="Martijn J."/>
            <person name="Lind A.E."/>
            <person name="van Eijk R."/>
            <person name="Schleper C."/>
            <person name="Guy L."/>
            <person name="Ettema T.J."/>
        </authorList>
    </citation>
    <scope>NUCLEOTIDE SEQUENCE</scope>
</reference>
<accession>A0A0F8YAN5</accession>
<dbReference type="AlphaFoldDB" id="A0A0F8YAN5"/>
<dbReference type="EMBL" id="LAZR01067647">
    <property type="protein sequence ID" value="KKK51169.1"/>
    <property type="molecule type" value="Genomic_DNA"/>
</dbReference>
<protein>
    <submittedName>
        <fullName evidence="1">Uncharacterized protein</fullName>
    </submittedName>
</protein>
<comment type="caution">
    <text evidence="1">The sequence shown here is derived from an EMBL/GenBank/DDBJ whole genome shotgun (WGS) entry which is preliminary data.</text>
</comment>
<sequence>MEMKNLTGANISYALQRIFDAIVTQEEGAVSCLIHWPNRGTEPFILFDGLAENGRTASIHIDPARSLTFRRGLADGTLYEAVMPLEPFDGYEKLKLSLTWDATNIGIGLDAE</sequence>
<gene>
    <name evidence="1" type="ORF">LCGC14_3117650</name>
</gene>
<name>A0A0F8YAN5_9ZZZZ</name>
<proteinExistence type="predicted"/>